<evidence type="ECO:0000313" key="2">
    <source>
        <dbReference type="Proteomes" id="UP000321926"/>
    </source>
</evidence>
<accession>A0A5C8JG85</accession>
<dbReference type="AlphaFoldDB" id="A0A5C8JG85"/>
<evidence type="ECO:0000313" key="1">
    <source>
        <dbReference type="EMBL" id="TXK36402.1"/>
    </source>
</evidence>
<keyword evidence="2" id="KW-1185">Reference proteome</keyword>
<comment type="caution">
    <text evidence="1">The sequence shown here is derived from an EMBL/GenBank/DDBJ whole genome shotgun (WGS) entry which is preliminary data.</text>
</comment>
<gene>
    <name evidence="1" type="ORF">FVR03_18045</name>
</gene>
<name>A0A5C8JG85_9BACT</name>
<proteinExistence type="predicted"/>
<dbReference type="Proteomes" id="UP000321926">
    <property type="component" value="Unassembled WGS sequence"/>
</dbReference>
<dbReference type="EMBL" id="VRTY01000081">
    <property type="protein sequence ID" value="TXK36402.1"/>
    <property type="molecule type" value="Genomic_DNA"/>
</dbReference>
<dbReference type="RefSeq" id="WP_147923168.1">
    <property type="nucleotide sequence ID" value="NZ_VRTY01000081.1"/>
</dbReference>
<organism evidence="1 2">
    <name type="scientific">Pontibacter qinzhouensis</name>
    <dbReference type="NCBI Taxonomy" id="2603253"/>
    <lineage>
        <taxon>Bacteria</taxon>
        <taxon>Pseudomonadati</taxon>
        <taxon>Bacteroidota</taxon>
        <taxon>Cytophagia</taxon>
        <taxon>Cytophagales</taxon>
        <taxon>Hymenobacteraceae</taxon>
        <taxon>Pontibacter</taxon>
    </lineage>
</organism>
<reference evidence="1 2" key="1">
    <citation type="submission" date="2019-08" db="EMBL/GenBank/DDBJ databases">
        <authorList>
            <person name="Shi S."/>
        </authorList>
    </citation>
    <scope>NUCLEOTIDE SEQUENCE [LARGE SCALE GENOMIC DNA]</scope>
    <source>
        <strain evidence="1 2">GY10130</strain>
    </source>
</reference>
<protein>
    <submittedName>
        <fullName evidence="1">Uncharacterized protein</fullName>
    </submittedName>
</protein>
<sequence>MFLGLCATSVAQENPATLSPEDARQCTELTKVMARNLYLYDEEYLKLKVLNEKTMLKAQEISKGYQNAPTQREAKLKELSTEFENEVKKMLDEQRLVALASYKINASLWLNTPQALKSLQGSIE</sequence>